<accession>A0A369JVK5</accession>
<name>A0A369JVK5_HYPMA</name>
<dbReference type="AlphaFoldDB" id="A0A369JVK5"/>
<feature type="domain" description="C2H2-type" evidence="3">
    <location>
        <begin position="320"/>
        <end position="350"/>
    </location>
</feature>
<reference evidence="4" key="1">
    <citation type="submission" date="2018-04" db="EMBL/GenBank/DDBJ databases">
        <title>Whole genome sequencing of Hypsizygus marmoreus.</title>
        <authorList>
            <person name="Choi I.-G."/>
            <person name="Min B."/>
            <person name="Kim J.-G."/>
            <person name="Kim S."/>
            <person name="Oh Y.-L."/>
            <person name="Kong W.-S."/>
            <person name="Park H."/>
            <person name="Jeong J."/>
            <person name="Song E.-S."/>
        </authorList>
    </citation>
    <scope>NUCLEOTIDE SEQUENCE [LARGE SCALE GENOMIC DNA]</scope>
    <source>
        <strain evidence="4">51987-8</strain>
    </source>
</reference>
<feature type="region of interest" description="Disordered" evidence="2">
    <location>
        <begin position="170"/>
        <end position="194"/>
    </location>
</feature>
<evidence type="ECO:0000259" key="3">
    <source>
        <dbReference type="PROSITE" id="PS50157"/>
    </source>
</evidence>
<dbReference type="GO" id="GO:0008270">
    <property type="term" value="F:zinc ion binding"/>
    <property type="evidence" value="ECO:0007669"/>
    <property type="project" value="UniProtKB-KW"/>
</dbReference>
<gene>
    <name evidence="4" type="ORF">Hypma_006321</name>
</gene>
<evidence type="ECO:0000313" key="5">
    <source>
        <dbReference type="Proteomes" id="UP000076154"/>
    </source>
</evidence>
<evidence type="ECO:0000256" key="2">
    <source>
        <dbReference type="SAM" id="MobiDB-lite"/>
    </source>
</evidence>
<comment type="caution">
    <text evidence="4">The sequence shown here is derived from an EMBL/GenBank/DDBJ whole genome shotgun (WGS) entry which is preliminary data.</text>
</comment>
<keyword evidence="1" id="KW-0479">Metal-binding</keyword>
<dbReference type="InterPro" id="IPR013087">
    <property type="entry name" value="Znf_C2H2_type"/>
</dbReference>
<organism evidence="4 5">
    <name type="scientific">Hypsizygus marmoreus</name>
    <name type="common">White beech mushroom</name>
    <name type="synonym">Agaricus marmoreus</name>
    <dbReference type="NCBI Taxonomy" id="39966"/>
    <lineage>
        <taxon>Eukaryota</taxon>
        <taxon>Fungi</taxon>
        <taxon>Dikarya</taxon>
        <taxon>Basidiomycota</taxon>
        <taxon>Agaricomycotina</taxon>
        <taxon>Agaricomycetes</taxon>
        <taxon>Agaricomycetidae</taxon>
        <taxon>Agaricales</taxon>
        <taxon>Tricholomatineae</taxon>
        <taxon>Lyophyllaceae</taxon>
        <taxon>Hypsizygus</taxon>
    </lineage>
</organism>
<dbReference type="EMBL" id="LUEZ02000040">
    <property type="protein sequence ID" value="RDB26361.1"/>
    <property type="molecule type" value="Genomic_DNA"/>
</dbReference>
<evidence type="ECO:0000256" key="1">
    <source>
        <dbReference type="PROSITE-ProRule" id="PRU00042"/>
    </source>
</evidence>
<keyword evidence="5" id="KW-1185">Reference proteome</keyword>
<keyword evidence="1" id="KW-0862">Zinc</keyword>
<evidence type="ECO:0000313" key="4">
    <source>
        <dbReference type="EMBL" id="RDB26361.1"/>
    </source>
</evidence>
<dbReference type="Proteomes" id="UP000076154">
    <property type="component" value="Unassembled WGS sequence"/>
</dbReference>
<proteinExistence type="predicted"/>
<dbReference type="InParanoid" id="A0A369JVK5"/>
<sequence length="385" mass="43789">MDTFLMTNTLNLSHDPFLSFSSLDPTTTLLDPPQWPWMEPKLSYSFERPIQLPEPIFTEAQMEAYKSHLTSPLPTPTNFFFEFEPDMTTNALYFDDFPEKAPSQDLEAKAEWLAPAFTPHPTPTPLIDELPTCIDPAMLFDPSTNPDELFDFTYFDTSNEDFPFDAADAAPTPPLIHSSPSPSSSRTVSSCPTPDAGVKTWIDIQDDEDVESIDNPLDADYCPFQIQNRSPVVRKMTSKKARPQPQNQTMQVNYLEEPFPQAPKAKMKRKAPSTHQDAFRSPKRQKYDPEVICRVGGCRHVSKTRFECFKHRETHFPGRFQCPQPTCRKIFVRSSSLARHLKRPRNAECGVFAGTQQEWGTGLINFALCPPQWLEPGYLDDVTEA</sequence>
<protein>
    <recommendedName>
        <fullName evidence="3">C2H2-type domain-containing protein</fullName>
    </recommendedName>
</protein>
<dbReference type="PROSITE" id="PS50157">
    <property type="entry name" value="ZINC_FINGER_C2H2_2"/>
    <property type="match status" value="1"/>
</dbReference>
<dbReference type="OrthoDB" id="10019422at2759"/>
<keyword evidence="1" id="KW-0863">Zinc-finger</keyword>